<feature type="region of interest" description="Disordered" evidence="1">
    <location>
        <begin position="47"/>
        <end position="112"/>
    </location>
</feature>
<feature type="region of interest" description="Disordered" evidence="1">
    <location>
        <begin position="574"/>
        <end position="596"/>
    </location>
</feature>
<evidence type="ECO:0000256" key="1">
    <source>
        <dbReference type="SAM" id="MobiDB-lite"/>
    </source>
</evidence>
<name>A0A8H7S4D9_9FUNG</name>
<feature type="region of interest" description="Disordered" evidence="1">
    <location>
        <begin position="241"/>
        <end position="263"/>
    </location>
</feature>
<dbReference type="Proteomes" id="UP000646827">
    <property type="component" value="Unassembled WGS sequence"/>
</dbReference>
<evidence type="ECO:0000313" key="2">
    <source>
        <dbReference type="EMBL" id="KAG2222529.1"/>
    </source>
</evidence>
<feature type="region of interest" description="Disordered" evidence="1">
    <location>
        <begin position="835"/>
        <end position="859"/>
    </location>
</feature>
<comment type="caution">
    <text evidence="2">The sequence shown here is derived from an EMBL/GenBank/DDBJ whole genome shotgun (WGS) entry which is preliminary data.</text>
</comment>
<dbReference type="EMBL" id="JAEPRB010000081">
    <property type="protein sequence ID" value="KAG2222529.1"/>
    <property type="molecule type" value="Genomic_DNA"/>
</dbReference>
<feature type="compositionally biased region" description="Basic and acidic residues" evidence="1">
    <location>
        <begin position="242"/>
        <end position="252"/>
    </location>
</feature>
<feature type="compositionally biased region" description="Basic residues" evidence="1">
    <location>
        <begin position="846"/>
        <end position="859"/>
    </location>
</feature>
<protein>
    <submittedName>
        <fullName evidence="2">Uncharacterized protein</fullName>
    </submittedName>
</protein>
<feature type="compositionally biased region" description="Basic and acidic residues" evidence="1">
    <location>
        <begin position="79"/>
        <end position="89"/>
    </location>
</feature>
<feature type="region of interest" description="Disordered" evidence="1">
    <location>
        <begin position="320"/>
        <end position="510"/>
    </location>
</feature>
<feature type="compositionally biased region" description="Polar residues" evidence="1">
    <location>
        <begin position="449"/>
        <end position="471"/>
    </location>
</feature>
<accession>A0A8H7S4D9</accession>
<feature type="compositionally biased region" description="Low complexity" evidence="1">
    <location>
        <begin position="321"/>
        <end position="347"/>
    </location>
</feature>
<feature type="compositionally biased region" description="Basic and acidic residues" evidence="1">
    <location>
        <begin position="669"/>
        <end position="681"/>
    </location>
</feature>
<reference evidence="2 3" key="1">
    <citation type="submission" date="2020-12" db="EMBL/GenBank/DDBJ databases">
        <title>Metabolic potential, ecology and presence of endohyphal bacteria is reflected in genomic diversity of Mucoromycotina.</title>
        <authorList>
            <person name="Muszewska A."/>
            <person name="Okrasinska A."/>
            <person name="Steczkiewicz K."/>
            <person name="Drgas O."/>
            <person name="Orlowska M."/>
            <person name="Perlinska-Lenart U."/>
            <person name="Aleksandrzak-Piekarczyk T."/>
            <person name="Szatraj K."/>
            <person name="Zielenkiewicz U."/>
            <person name="Pilsyk S."/>
            <person name="Malc E."/>
            <person name="Mieczkowski P."/>
            <person name="Kruszewska J.S."/>
            <person name="Biernat P."/>
            <person name="Pawlowska J."/>
        </authorList>
    </citation>
    <scope>NUCLEOTIDE SEQUENCE [LARGE SCALE GENOMIC DNA]</scope>
    <source>
        <strain evidence="2 3">CBS 142.35</strain>
    </source>
</reference>
<keyword evidence="3" id="KW-1185">Reference proteome</keyword>
<feature type="compositionally biased region" description="Polar residues" evidence="1">
    <location>
        <begin position="367"/>
        <end position="379"/>
    </location>
</feature>
<feature type="region of interest" description="Disordered" evidence="1">
    <location>
        <begin position="626"/>
        <end position="659"/>
    </location>
</feature>
<feature type="compositionally biased region" description="Polar residues" evidence="1">
    <location>
        <begin position="737"/>
        <end position="753"/>
    </location>
</feature>
<dbReference type="OrthoDB" id="2278871at2759"/>
<feature type="compositionally biased region" description="Polar residues" evidence="1">
    <location>
        <begin position="406"/>
        <end position="415"/>
    </location>
</feature>
<evidence type="ECO:0000313" key="3">
    <source>
        <dbReference type="Proteomes" id="UP000646827"/>
    </source>
</evidence>
<organism evidence="2 3">
    <name type="scientific">Circinella minor</name>
    <dbReference type="NCBI Taxonomy" id="1195481"/>
    <lineage>
        <taxon>Eukaryota</taxon>
        <taxon>Fungi</taxon>
        <taxon>Fungi incertae sedis</taxon>
        <taxon>Mucoromycota</taxon>
        <taxon>Mucoromycotina</taxon>
        <taxon>Mucoromycetes</taxon>
        <taxon>Mucorales</taxon>
        <taxon>Lichtheimiaceae</taxon>
        <taxon>Circinella</taxon>
    </lineage>
</organism>
<gene>
    <name evidence="2" type="ORF">INT45_012843</name>
</gene>
<feature type="region of interest" description="Disordered" evidence="1">
    <location>
        <begin position="734"/>
        <end position="753"/>
    </location>
</feature>
<feature type="compositionally biased region" description="Low complexity" evidence="1">
    <location>
        <begin position="93"/>
        <end position="112"/>
    </location>
</feature>
<dbReference type="AlphaFoldDB" id="A0A8H7S4D9"/>
<proteinExistence type="predicted"/>
<feature type="region of interest" description="Disordered" evidence="1">
    <location>
        <begin position="668"/>
        <end position="687"/>
    </location>
</feature>
<sequence>MSDTTISTITSYSTDLKMDYANYATLQVLEKELDRLKEERQARRLSMFADIQPRISSSTPPPQFKRRHSTSPEVSVSIEHTKNEQKEEFIGNSDSSVCSSSSSTTSSNSDTDSIIMEDEPQLQPNQYISNNSNNVQQHEYEKQITKENSYQSSTVPNITTITATTTTTTIPTSICEKKNDDEETQESTLSSTKVTTKKNDKISMVSTLMQNYSKKLESSQSTPTKQIATNNKTIKELTNSFLKKDEEKETNTKKSKPFHREKKPHLRIQTMFDQQQQQQQQQQPIPEQRQLHKTLLNNKQKNDHENKLLLHAKQNLKKKSITTVSSPSLSSSFVPSSSKSASSILYKPKNDKKENNNDISIKGKRIQPSQSTNISTTATNHKRENKPRPLSDAFIGVKGLSKKFDSTNNEQSTSPPRIRRDSKPLLSPASQSVSRDRKISSSKRPASVNALSQLFSSSPCTENTFNQSTKKSLSKLRQSKPLPPIHFGQQQKETRQQEPKQQQHQNKEKKKMIMIKKNMSLPSRNNSMKIESHRLYHKTMPSIPINNSNTRPPIVEFPNPLPVYTPLLTHLATENQEQEEEEQEKQIQKQLPTPALEQEIKVPSSIKAPVSIPEESVKKRVSFSSVITSIPPPSPFSDDEEVENNNNNNNNRRTSSTMSSAHLLSLWQQEHEKERQRRDRTNPPIRKITTASITTNINNNNNSQKNDTSTFWEAFSTEMNNRAGPDLRRIEPKSQLKKQQQPRFIPSTFSNNGEVKEFLPSPIKSSITQETTSSPQKTWINMLQDKLVKKNSMEKLDQPPPKALTNNNNNNIRSLWNDNNKLTSLSRKPVVSFDQPTKTAPLYHPTKTRPKKPSSFRKSQNMHHHYPLRNNIVGPEVSIPPTAVQKSWHRNY</sequence>
<feature type="compositionally biased region" description="Basic residues" evidence="1">
    <location>
        <begin position="253"/>
        <end position="263"/>
    </location>
</feature>